<accession>A0A6J6EV11</accession>
<protein>
    <submittedName>
        <fullName evidence="2">Unannotated protein</fullName>
    </submittedName>
</protein>
<feature type="compositionally biased region" description="Polar residues" evidence="1">
    <location>
        <begin position="101"/>
        <end position="113"/>
    </location>
</feature>
<reference evidence="2" key="1">
    <citation type="submission" date="2020-05" db="EMBL/GenBank/DDBJ databases">
        <authorList>
            <person name="Chiriac C."/>
            <person name="Salcher M."/>
            <person name="Ghai R."/>
            <person name="Kavagutti S V."/>
        </authorList>
    </citation>
    <scope>NUCLEOTIDE SEQUENCE</scope>
</reference>
<sequence length="121" mass="12189">MNAPTSASTAAVVTIAPDGGEAASSVNDEVPAAICSSTTAASRQSPPAPVTSSALSAALRACAERSLSPISRNEQTDVSSQNTNIVNRSAAITSPVIAPANATNRPTNRTYVASRSKYAAE</sequence>
<dbReference type="AlphaFoldDB" id="A0A6J6EV11"/>
<name>A0A6J6EV11_9ZZZZ</name>
<proteinExistence type="predicted"/>
<evidence type="ECO:0000313" key="2">
    <source>
        <dbReference type="EMBL" id="CAB4578634.1"/>
    </source>
</evidence>
<dbReference type="EMBL" id="CAEZSR010000137">
    <property type="protein sequence ID" value="CAB4578634.1"/>
    <property type="molecule type" value="Genomic_DNA"/>
</dbReference>
<gene>
    <name evidence="2" type="ORF">UFOPK1493_02896</name>
</gene>
<evidence type="ECO:0000256" key="1">
    <source>
        <dbReference type="SAM" id="MobiDB-lite"/>
    </source>
</evidence>
<feature type="region of interest" description="Disordered" evidence="1">
    <location>
        <begin position="97"/>
        <end position="121"/>
    </location>
</feature>
<organism evidence="2">
    <name type="scientific">freshwater metagenome</name>
    <dbReference type="NCBI Taxonomy" id="449393"/>
    <lineage>
        <taxon>unclassified sequences</taxon>
        <taxon>metagenomes</taxon>
        <taxon>ecological metagenomes</taxon>
    </lineage>
</organism>